<comment type="caution">
    <text evidence="5">The sequence shown here is derived from an EMBL/GenBank/DDBJ whole genome shotgun (WGS) entry which is preliminary data.</text>
</comment>
<dbReference type="SMART" id="SM00345">
    <property type="entry name" value="HTH_GNTR"/>
    <property type="match status" value="1"/>
</dbReference>
<feature type="domain" description="HTH gntR-type" evidence="4">
    <location>
        <begin position="17"/>
        <end position="84"/>
    </location>
</feature>
<organism evidence="5 6">
    <name type="scientific">Achromobacter pulmonis</name>
    <dbReference type="NCBI Taxonomy" id="1389932"/>
    <lineage>
        <taxon>Bacteria</taxon>
        <taxon>Pseudomonadati</taxon>
        <taxon>Pseudomonadota</taxon>
        <taxon>Betaproteobacteria</taxon>
        <taxon>Burkholderiales</taxon>
        <taxon>Alcaligenaceae</taxon>
        <taxon>Achromobacter</taxon>
    </lineage>
</organism>
<proteinExistence type="predicted"/>
<dbReference type="InterPro" id="IPR036388">
    <property type="entry name" value="WH-like_DNA-bd_sf"/>
</dbReference>
<dbReference type="SUPFAM" id="SSF46785">
    <property type="entry name" value="Winged helix' DNA-binding domain"/>
    <property type="match status" value="1"/>
</dbReference>
<dbReference type="InterPro" id="IPR011711">
    <property type="entry name" value="GntR_C"/>
</dbReference>
<dbReference type="Pfam" id="PF00392">
    <property type="entry name" value="GntR"/>
    <property type="match status" value="1"/>
</dbReference>
<reference evidence="5 6" key="1">
    <citation type="submission" date="2018-01" db="EMBL/GenBank/DDBJ databases">
        <title>The draft genome of an aniline degradation strain ANB-1.</title>
        <authorList>
            <person name="Zhang L."/>
            <person name="Jiang J."/>
        </authorList>
    </citation>
    <scope>NUCLEOTIDE SEQUENCE [LARGE SCALE GENOMIC DNA]</scope>
    <source>
        <strain evidence="5 6">ANB-1</strain>
    </source>
</reference>
<evidence type="ECO:0000256" key="2">
    <source>
        <dbReference type="ARBA" id="ARBA00023125"/>
    </source>
</evidence>
<dbReference type="Gene3D" id="1.20.120.530">
    <property type="entry name" value="GntR ligand-binding domain-like"/>
    <property type="match status" value="1"/>
</dbReference>
<dbReference type="GO" id="GO:0003677">
    <property type="term" value="F:DNA binding"/>
    <property type="evidence" value="ECO:0007669"/>
    <property type="project" value="UniProtKB-KW"/>
</dbReference>
<dbReference type="PROSITE" id="PS50949">
    <property type="entry name" value="HTH_GNTR"/>
    <property type="match status" value="1"/>
</dbReference>
<dbReference type="PANTHER" id="PTHR43537">
    <property type="entry name" value="TRANSCRIPTIONAL REGULATOR, GNTR FAMILY"/>
    <property type="match status" value="1"/>
</dbReference>
<evidence type="ECO:0000256" key="3">
    <source>
        <dbReference type="ARBA" id="ARBA00023163"/>
    </source>
</evidence>
<accession>A0A2N8KH18</accession>
<keyword evidence="2" id="KW-0238">DNA-binding</keyword>
<dbReference type="SMART" id="SM00895">
    <property type="entry name" value="FCD"/>
    <property type="match status" value="1"/>
</dbReference>
<evidence type="ECO:0000313" key="5">
    <source>
        <dbReference type="EMBL" id="PND32739.1"/>
    </source>
</evidence>
<sequence>MSHPTGGEPARAATQQRTQASLLTDTVLDDIIAGRLLPGAKLKLKELAERYDTGVNPLREALSRLATSGFVNAEDQRGFSVAKTSREELLDITQTRQRIECDALRASIAHGDIEWEGRVMAALHRLKRQSMMAASGVGLDPQWEAEHDAFHEALLSACPSKWSLRFSLILRDQTSRYRNLSVMGQNEAGARDVHAEHEAIAKAALAKNADLACALLAEHLRITTALVLEHSRFGRGAA</sequence>
<dbReference type="Pfam" id="PF07729">
    <property type="entry name" value="FCD"/>
    <property type="match status" value="1"/>
</dbReference>
<dbReference type="AlphaFoldDB" id="A0A2N8KH18"/>
<protein>
    <submittedName>
        <fullName evidence="5">GntR family transcriptional regulator</fullName>
    </submittedName>
</protein>
<dbReference type="GO" id="GO:0003700">
    <property type="term" value="F:DNA-binding transcription factor activity"/>
    <property type="evidence" value="ECO:0007669"/>
    <property type="project" value="InterPro"/>
</dbReference>
<evidence type="ECO:0000259" key="4">
    <source>
        <dbReference type="PROSITE" id="PS50949"/>
    </source>
</evidence>
<dbReference type="InterPro" id="IPR036390">
    <property type="entry name" value="WH_DNA-bd_sf"/>
</dbReference>
<dbReference type="RefSeq" id="WP_102773856.1">
    <property type="nucleotide sequence ID" value="NZ_POQS01000004.1"/>
</dbReference>
<dbReference type="Gene3D" id="1.10.10.10">
    <property type="entry name" value="Winged helix-like DNA-binding domain superfamily/Winged helix DNA-binding domain"/>
    <property type="match status" value="1"/>
</dbReference>
<gene>
    <name evidence="5" type="ORF">C1I89_17055</name>
</gene>
<keyword evidence="6" id="KW-1185">Reference proteome</keyword>
<keyword evidence="3" id="KW-0804">Transcription</keyword>
<keyword evidence="1" id="KW-0805">Transcription regulation</keyword>
<name>A0A2N8KH18_9BURK</name>
<dbReference type="Proteomes" id="UP000235994">
    <property type="component" value="Unassembled WGS sequence"/>
</dbReference>
<evidence type="ECO:0000313" key="6">
    <source>
        <dbReference type="Proteomes" id="UP000235994"/>
    </source>
</evidence>
<evidence type="ECO:0000256" key="1">
    <source>
        <dbReference type="ARBA" id="ARBA00023015"/>
    </source>
</evidence>
<dbReference type="InterPro" id="IPR008920">
    <property type="entry name" value="TF_FadR/GntR_C"/>
</dbReference>
<dbReference type="PANTHER" id="PTHR43537:SF20">
    <property type="entry name" value="HTH-TYPE TRANSCRIPTIONAL REPRESSOR GLAR"/>
    <property type="match status" value="1"/>
</dbReference>
<dbReference type="SUPFAM" id="SSF48008">
    <property type="entry name" value="GntR ligand-binding domain-like"/>
    <property type="match status" value="1"/>
</dbReference>
<dbReference type="InterPro" id="IPR000524">
    <property type="entry name" value="Tscrpt_reg_HTH_GntR"/>
</dbReference>
<dbReference type="EMBL" id="POQS01000004">
    <property type="protein sequence ID" value="PND32739.1"/>
    <property type="molecule type" value="Genomic_DNA"/>
</dbReference>